<sequence length="248" mass="26187">MLGLPDRIKAFLFDLDGVLTQTAKVHAAAWKDMFDDFLRAEAARTGGPFVPFDPVGEYDRYVDGRPRLDGTRSFLASRGIELPEGTPDDPPGARTVNGLSSAKNATVLRMIHEQGVQPYPGSVAYLHRLRELGLPRAVVSSSANCRDVLRAAGIDDLFEVVVDGITAARDHLAGKPAPDTFLAAAAQLGVAPEHAVVFEDALAGVAAGRAGGFGAVVGVNRTGQADALREHGASVVVDDLSELLGEHR</sequence>
<dbReference type="InterPro" id="IPR051600">
    <property type="entry name" value="Beta-PGM-like"/>
</dbReference>
<dbReference type="Gene3D" id="3.40.50.1000">
    <property type="entry name" value="HAD superfamily/HAD-like"/>
    <property type="match status" value="1"/>
</dbReference>
<dbReference type="InterPro" id="IPR006439">
    <property type="entry name" value="HAD-SF_hydro_IA"/>
</dbReference>
<evidence type="ECO:0000256" key="10">
    <source>
        <dbReference type="ARBA" id="ARBA00044991"/>
    </source>
</evidence>
<evidence type="ECO:0000256" key="8">
    <source>
        <dbReference type="ARBA" id="ARBA00044926"/>
    </source>
</evidence>
<evidence type="ECO:0000256" key="6">
    <source>
        <dbReference type="ARBA" id="ARBA00023235"/>
    </source>
</evidence>
<protein>
    <recommendedName>
        <fullName evidence="10">Beta-phosphoglucomutase</fullName>
        <ecNumber evidence="9">5.4.2.6</ecNumber>
    </recommendedName>
</protein>
<dbReference type="InterPro" id="IPR036412">
    <property type="entry name" value="HAD-like_sf"/>
</dbReference>
<dbReference type="SFLD" id="SFLDS00003">
    <property type="entry name" value="Haloacid_Dehalogenase"/>
    <property type="match status" value="1"/>
</dbReference>
<comment type="caution">
    <text evidence="11">The sequence shown here is derived from an EMBL/GenBank/DDBJ whole genome shotgun (WGS) entry which is preliminary data.</text>
</comment>
<evidence type="ECO:0000256" key="2">
    <source>
        <dbReference type="ARBA" id="ARBA00006171"/>
    </source>
</evidence>
<dbReference type="NCBIfam" id="TIGR01509">
    <property type="entry name" value="HAD-SF-IA-v3"/>
    <property type="match status" value="1"/>
</dbReference>
<name>A0A3N4S327_9ACTN</name>
<keyword evidence="12" id="KW-1185">Reference proteome</keyword>
<evidence type="ECO:0000256" key="3">
    <source>
        <dbReference type="ARBA" id="ARBA00022553"/>
    </source>
</evidence>
<gene>
    <name evidence="11" type="ORF">EDD38_1625</name>
</gene>
<dbReference type="InterPro" id="IPR023214">
    <property type="entry name" value="HAD_sf"/>
</dbReference>
<keyword evidence="5" id="KW-0460">Magnesium</keyword>
<dbReference type="SFLD" id="SFLDG01129">
    <property type="entry name" value="C1.5:_HAD__Beta-PGM__Phosphata"/>
    <property type="match status" value="1"/>
</dbReference>
<keyword evidence="3" id="KW-0597">Phosphoprotein</keyword>
<dbReference type="GO" id="GO:0016787">
    <property type="term" value="F:hydrolase activity"/>
    <property type="evidence" value="ECO:0007669"/>
    <property type="project" value="UniProtKB-KW"/>
</dbReference>
<dbReference type="PANTHER" id="PTHR46193:SF18">
    <property type="entry name" value="HEXITOL PHOSPHATASE B"/>
    <property type="match status" value="1"/>
</dbReference>
<dbReference type="SUPFAM" id="SSF56784">
    <property type="entry name" value="HAD-like"/>
    <property type="match status" value="1"/>
</dbReference>
<dbReference type="AlphaFoldDB" id="A0A3N4S327"/>
<comment type="similarity">
    <text evidence="2">Belongs to the HAD-like hydrolase superfamily. CbbY/CbbZ/Gph/YieH family.</text>
</comment>
<dbReference type="GO" id="GO:0008801">
    <property type="term" value="F:beta-phosphoglucomutase activity"/>
    <property type="evidence" value="ECO:0007669"/>
    <property type="project" value="UniProtKB-EC"/>
</dbReference>
<evidence type="ECO:0000256" key="5">
    <source>
        <dbReference type="ARBA" id="ARBA00022842"/>
    </source>
</evidence>
<organism evidence="11 12">
    <name type="scientific">Kitasatospora cineracea</name>
    <dbReference type="NCBI Taxonomy" id="88074"/>
    <lineage>
        <taxon>Bacteria</taxon>
        <taxon>Bacillati</taxon>
        <taxon>Actinomycetota</taxon>
        <taxon>Actinomycetes</taxon>
        <taxon>Kitasatosporales</taxon>
        <taxon>Streptomycetaceae</taxon>
        <taxon>Kitasatospora</taxon>
    </lineage>
</organism>
<keyword evidence="6" id="KW-0413">Isomerase</keyword>
<keyword evidence="4" id="KW-0479">Metal-binding</keyword>
<accession>A0A3N4S327</accession>
<proteinExistence type="inferred from homology"/>
<dbReference type="NCBIfam" id="TIGR02009">
    <property type="entry name" value="PGMB-YQAB-SF"/>
    <property type="match status" value="1"/>
</dbReference>
<keyword evidence="7" id="KW-0119">Carbohydrate metabolism</keyword>
<evidence type="ECO:0000256" key="9">
    <source>
        <dbReference type="ARBA" id="ARBA00044968"/>
    </source>
</evidence>
<dbReference type="Gene3D" id="1.10.150.240">
    <property type="entry name" value="Putative phosphatase, domain 2"/>
    <property type="match status" value="1"/>
</dbReference>
<dbReference type="EMBL" id="RKQG01000001">
    <property type="protein sequence ID" value="RPE33340.1"/>
    <property type="molecule type" value="Genomic_DNA"/>
</dbReference>
<keyword evidence="11" id="KW-0378">Hydrolase</keyword>
<dbReference type="RefSeq" id="WP_123817722.1">
    <property type="nucleotide sequence ID" value="NZ_RKQG01000001.1"/>
</dbReference>
<evidence type="ECO:0000256" key="7">
    <source>
        <dbReference type="ARBA" id="ARBA00023277"/>
    </source>
</evidence>
<evidence type="ECO:0000256" key="1">
    <source>
        <dbReference type="ARBA" id="ARBA00001946"/>
    </source>
</evidence>
<dbReference type="EC" id="5.4.2.6" evidence="9"/>
<evidence type="ECO:0000313" key="12">
    <source>
        <dbReference type="Proteomes" id="UP000266906"/>
    </source>
</evidence>
<comment type="cofactor">
    <cofactor evidence="1">
        <name>Mg(2+)</name>
        <dbReference type="ChEBI" id="CHEBI:18420"/>
    </cofactor>
</comment>
<dbReference type="InterPro" id="IPR023198">
    <property type="entry name" value="PGP-like_dom2"/>
</dbReference>
<dbReference type="PANTHER" id="PTHR46193">
    <property type="entry name" value="6-PHOSPHOGLUCONATE PHOSPHATASE"/>
    <property type="match status" value="1"/>
</dbReference>
<reference evidence="11 12" key="1">
    <citation type="submission" date="2018-11" db="EMBL/GenBank/DDBJ databases">
        <title>Sequencing the genomes of 1000 actinobacteria strains.</title>
        <authorList>
            <person name="Klenk H.-P."/>
        </authorList>
    </citation>
    <scope>NUCLEOTIDE SEQUENCE [LARGE SCALE GENOMIC DNA]</scope>
    <source>
        <strain evidence="11 12">DSM 44781</strain>
    </source>
</reference>
<dbReference type="InterPro" id="IPR010976">
    <property type="entry name" value="B-phosphoglucomutase_hydrolase"/>
</dbReference>
<dbReference type="Proteomes" id="UP000266906">
    <property type="component" value="Unassembled WGS sequence"/>
</dbReference>
<dbReference type="Pfam" id="PF00702">
    <property type="entry name" value="Hydrolase"/>
    <property type="match status" value="1"/>
</dbReference>
<evidence type="ECO:0000313" key="11">
    <source>
        <dbReference type="EMBL" id="RPE33340.1"/>
    </source>
</evidence>
<evidence type="ECO:0000256" key="4">
    <source>
        <dbReference type="ARBA" id="ARBA00022723"/>
    </source>
</evidence>
<dbReference type="GO" id="GO:0046872">
    <property type="term" value="F:metal ion binding"/>
    <property type="evidence" value="ECO:0007669"/>
    <property type="project" value="UniProtKB-KW"/>
</dbReference>
<comment type="catalytic activity">
    <reaction evidence="8">
        <text>beta-D-glucose 1-phosphate = beta-D-glucose 6-phosphate</text>
        <dbReference type="Rhea" id="RHEA:20113"/>
        <dbReference type="ChEBI" id="CHEBI:57684"/>
        <dbReference type="ChEBI" id="CHEBI:58247"/>
        <dbReference type="EC" id="5.4.2.6"/>
    </reaction>
</comment>